<dbReference type="EMBL" id="CAMXCT010001820">
    <property type="protein sequence ID" value="CAI3993349.1"/>
    <property type="molecule type" value="Genomic_DNA"/>
</dbReference>
<dbReference type="AlphaFoldDB" id="A0A9P1FXK4"/>
<comment type="caution">
    <text evidence="2">The sequence shown here is derived from an EMBL/GenBank/DDBJ whole genome shotgun (WGS) entry which is preliminary data.</text>
</comment>
<dbReference type="EMBL" id="CAMXCT020001820">
    <property type="protein sequence ID" value="CAL1146724.1"/>
    <property type="molecule type" value="Genomic_DNA"/>
</dbReference>
<feature type="transmembrane region" description="Helical" evidence="1">
    <location>
        <begin position="44"/>
        <end position="65"/>
    </location>
</feature>
<dbReference type="OrthoDB" id="443762at2759"/>
<evidence type="ECO:0000313" key="5">
    <source>
        <dbReference type="Proteomes" id="UP001152797"/>
    </source>
</evidence>
<evidence type="ECO:0000313" key="3">
    <source>
        <dbReference type="EMBL" id="CAL1146724.1"/>
    </source>
</evidence>
<proteinExistence type="predicted"/>
<keyword evidence="1" id="KW-0472">Membrane</keyword>
<sequence length="131" mass="15266">MSEAYERWNVIYVWSLVLTSLVLWLGRALWELSRLKLGTVFEDILFTVVDILLCTVLNGLSWYCVVKRLGFCGRAGYLVWALIYVFLSIGRLQTITWSQWFLFYILMLIPAGYMILALIQLYRSSRPGLLT</sequence>
<evidence type="ECO:0000313" key="2">
    <source>
        <dbReference type="EMBL" id="CAI3993349.1"/>
    </source>
</evidence>
<accession>A0A9P1FXK4</accession>
<reference evidence="2" key="1">
    <citation type="submission" date="2022-10" db="EMBL/GenBank/DDBJ databases">
        <authorList>
            <person name="Chen Y."/>
            <person name="Dougan E. K."/>
            <person name="Chan C."/>
            <person name="Rhodes N."/>
            <person name="Thang M."/>
        </authorList>
    </citation>
    <scope>NUCLEOTIDE SEQUENCE</scope>
</reference>
<feature type="transmembrane region" description="Helical" evidence="1">
    <location>
        <begin position="12"/>
        <end position="32"/>
    </location>
</feature>
<dbReference type="EMBL" id="CAMXCT030001820">
    <property type="protein sequence ID" value="CAL4780661.1"/>
    <property type="molecule type" value="Genomic_DNA"/>
</dbReference>
<feature type="transmembrane region" description="Helical" evidence="1">
    <location>
        <begin position="77"/>
        <end position="95"/>
    </location>
</feature>
<gene>
    <name evidence="2" type="ORF">C1SCF055_LOCUS20109</name>
</gene>
<dbReference type="Proteomes" id="UP001152797">
    <property type="component" value="Unassembled WGS sequence"/>
</dbReference>
<reference evidence="3" key="2">
    <citation type="submission" date="2024-04" db="EMBL/GenBank/DDBJ databases">
        <authorList>
            <person name="Chen Y."/>
            <person name="Shah S."/>
            <person name="Dougan E. K."/>
            <person name="Thang M."/>
            <person name="Chan C."/>
        </authorList>
    </citation>
    <scope>NUCLEOTIDE SEQUENCE [LARGE SCALE GENOMIC DNA]</scope>
</reference>
<keyword evidence="1" id="KW-1133">Transmembrane helix</keyword>
<keyword evidence="5" id="KW-1185">Reference proteome</keyword>
<feature type="transmembrane region" description="Helical" evidence="1">
    <location>
        <begin position="101"/>
        <end position="122"/>
    </location>
</feature>
<keyword evidence="1" id="KW-0812">Transmembrane</keyword>
<protein>
    <submittedName>
        <fullName evidence="4">C3H1-type domain-containing protein</fullName>
    </submittedName>
</protein>
<evidence type="ECO:0000313" key="4">
    <source>
        <dbReference type="EMBL" id="CAL4780661.1"/>
    </source>
</evidence>
<name>A0A9P1FXK4_9DINO</name>
<organism evidence="2">
    <name type="scientific">Cladocopium goreaui</name>
    <dbReference type="NCBI Taxonomy" id="2562237"/>
    <lineage>
        <taxon>Eukaryota</taxon>
        <taxon>Sar</taxon>
        <taxon>Alveolata</taxon>
        <taxon>Dinophyceae</taxon>
        <taxon>Suessiales</taxon>
        <taxon>Symbiodiniaceae</taxon>
        <taxon>Cladocopium</taxon>
    </lineage>
</organism>
<evidence type="ECO:0000256" key="1">
    <source>
        <dbReference type="SAM" id="Phobius"/>
    </source>
</evidence>